<dbReference type="OrthoDB" id="9796461at2"/>
<proteinExistence type="predicted"/>
<evidence type="ECO:0000259" key="2">
    <source>
        <dbReference type="Pfam" id="PF01757"/>
    </source>
</evidence>
<name>A0A5B0WEX1_RHITR</name>
<keyword evidence="1" id="KW-0812">Transmembrane</keyword>
<comment type="caution">
    <text evidence="3">The sequence shown here is derived from an EMBL/GenBank/DDBJ whole genome shotgun (WGS) entry which is preliminary data.</text>
</comment>
<evidence type="ECO:0000256" key="1">
    <source>
        <dbReference type="SAM" id="Phobius"/>
    </source>
</evidence>
<evidence type="ECO:0000313" key="4">
    <source>
        <dbReference type="Proteomes" id="UP000323608"/>
    </source>
</evidence>
<feature type="transmembrane region" description="Helical" evidence="1">
    <location>
        <begin position="68"/>
        <end position="88"/>
    </location>
</feature>
<feature type="transmembrane region" description="Helical" evidence="1">
    <location>
        <begin position="338"/>
        <end position="356"/>
    </location>
</feature>
<dbReference type="Proteomes" id="UP000323608">
    <property type="component" value="Unassembled WGS sequence"/>
</dbReference>
<keyword evidence="3" id="KW-0012">Acyltransferase</keyword>
<dbReference type="PANTHER" id="PTHR23028">
    <property type="entry name" value="ACETYLTRANSFERASE"/>
    <property type="match status" value="1"/>
</dbReference>
<dbReference type="AlphaFoldDB" id="A0A5B0WEX1"/>
<feature type="domain" description="Acyltransferase 3" evidence="2">
    <location>
        <begin position="14"/>
        <end position="356"/>
    </location>
</feature>
<dbReference type="InterPro" id="IPR002656">
    <property type="entry name" value="Acyl_transf_3_dom"/>
</dbReference>
<sequence length="384" mass="42006">MFLAREIVAGRNDAADGLRGIAAINVALSHFVAAFWPSLLRYNYDGFEKYQTPMSIAEKILSSPPITLFFNGHFPVLVFFVLSGFLLASPAMEDRYDLIRARAIGRYFRLNIPIAAACFFSWLLLEGGFYFNIEAAAVSSSQWLENFYTHSVSLGELLNIVEYRGILGDGTLVPPLWTLKVEFLGSLLLLAAICLSPPRKAYAGLILAALGILISRSDDQIYYLAFLAGASLNWLKPKGYLALGCLFVGFFFGAYQNAALPYLWLPTVRDAKSAYNCIGAVLVVAGTCTGSKAPYPLSNPVSLFLGRISFSLYLFHFPILTSVACFVICFMGNGLIGLLSALVIYLGIAIAVALVATKTVDAPAIQFGHWFAFELSKQSRAKKM</sequence>
<accession>A0A5B0WEX1</accession>
<evidence type="ECO:0000313" key="3">
    <source>
        <dbReference type="EMBL" id="KAA1184429.1"/>
    </source>
</evidence>
<gene>
    <name evidence="3" type="ORF">FP026_03315</name>
</gene>
<keyword evidence="1" id="KW-1133">Transmembrane helix</keyword>
<feature type="transmembrane region" description="Helical" evidence="1">
    <location>
        <begin position="240"/>
        <end position="263"/>
    </location>
</feature>
<dbReference type="Pfam" id="PF01757">
    <property type="entry name" value="Acyl_transf_3"/>
    <property type="match status" value="1"/>
</dbReference>
<protein>
    <submittedName>
        <fullName evidence="3">Acyltransferase</fullName>
    </submittedName>
</protein>
<keyword evidence="3" id="KW-0808">Transferase</keyword>
<dbReference type="PANTHER" id="PTHR23028:SF134">
    <property type="entry name" value="PUTATIVE (AFU_ORTHOLOGUE AFUA_4G08520)-RELATED"/>
    <property type="match status" value="1"/>
</dbReference>
<feature type="transmembrane region" description="Helical" evidence="1">
    <location>
        <begin position="275"/>
        <end position="293"/>
    </location>
</feature>
<organism evidence="3 4">
    <name type="scientific">Rhizobium tropici</name>
    <dbReference type="NCBI Taxonomy" id="398"/>
    <lineage>
        <taxon>Bacteria</taxon>
        <taxon>Pseudomonadati</taxon>
        <taxon>Pseudomonadota</taxon>
        <taxon>Alphaproteobacteria</taxon>
        <taxon>Hyphomicrobiales</taxon>
        <taxon>Rhizobiaceae</taxon>
        <taxon>Rhizobium/Agrobacterium group</taxon>
        <taxon>Rhizobium</taxon>
    </lineage>
</organism>
<feature type="transmembrane region" description="Helical" evidence="1">
    <location>
        <begin position="313"/>
        <end position="331"/>
    </location>
</feature>
<dbReference type="GO" id="GO:0016747">
    <property type="term" value="F:acyltransferase activity, transferring groups other than amino-acyl groups"/>
    <property type="evidence" value="ECO:0007669"/>
    <property type="project" value="InterPro"/>
</dbReference>
<feature type="transmembrane region" description="Helical" evidence="1">
    <location>
        <begin position="202"/>
        <end position="228"/>
    </location>
</feature>
<feature type="transmembrane region" description="Helical" evidence="1">
    <location>
        <begin position="177"/>
        <end position="195"/>
    </location>
</feature>
<keyword evidence="1" id="KW-0472">Membrane</keyword>
<feature type="transmembrane region" description="Helical" evidence="1">
    <location>
        <begin position="108"/>
        <end position="125"/>
    </location>
</feature>
<dbReference type="InterPro" id="IPR050879">
    <property type="entry name" value="Acyltransferase_3"/>
</dbReference>
<dbReference type="EMBL" id="VNIP01000003">
    <property type="protein sequence ID" value="KAA1184429.1"/>
    <property type="molecule type" value="Genomic_DNA"/>
</dbReference>
<reference evidence="3 4" key="1">
    <citation type="submission" date="2019-07" db="EMBL/GenBank/DDBJ databases">
        <title>The Draft Genome Sequence of Rhizobium tropici SARCC-755 Associated with Superior Nodulation on Pigeonpea (Cajanus cajan (L.) Millsp.).</title>
        <authorList>
            <person name="Bopape F.L."/>
            <person name="Hassen A.I."/>
            <person name="Swanevelder Z.H."/>
            <person name="Gwata E.T."/>
        </authorList>
    </citation>
    <scope>NUCLEOTIDE SEQUENCE [LARGE SCALE GENOMIC DNA]</scope>
    <source>
        <strain evidence="3 4">SARCC-755</strain>
    </source>
</reference>
<feature type="transmembrane region" description="Helical" evidence="1">
    <location>
        <begin position="21"/>
        <end position="39"/>
    </location>
</feature>